<sequence length="479" mass="55386">MLKISKLSINSVTLEKVSFMRIVFLCILSLYVSAGFAQTDRFEKSKILNTIPVQNSTDTYALYLPESYDTSKLTAVVFIFDPSGNGKQGIMPFVSSAEKFNYVLIASNVTKNGVPYDTNFEVVNRLFETVFSTFKIDEKQIYTSGFSGGSRLATAIAALTDKIQGVVACGAGLAINKSVTPTKEMFSFVGLVGDEDMNYQEMFNTKNWLDKFEVANELFIYNDTHKWPPSEQIERAFGWLELQAYKKKIRPVDSVFVQSYFESQYKIADSLVIHNKFRSVLEYESIVKNFAPYFEVKMIQQKMEALKTSPEYQSEVTSRAANINEENELYEKFSKKYSHDILAAESDDNFQWWRRELKRLDLDIANAETTNEAKMLKRLKYTIFAGAYESSMGYIGAKKYKHALYCDQLLVYFNPEQAYWYYRVAQSYARNDDLKHTIRNLKKAKELGLRRFQAIQNLPLFAKFKQKKKFQKLFEEESK</sequence>
<evidence type="ECO:0000313" key="3">
    <source>
        <dbReference type="Proteomes" id="UP000619238"/>
    </source>
</evidence>
<keyword evidence="3" id="KW-1185">Reference proteome</keyword>
<dbReference type="RefSeq" id="WP_187563645.1">
    <property type="nucleotide sequence ID" value="NZ_JACGWS010000012.1"/>
</dbReference>
<dbReference type="Proteomes" id="UP000619238">
    <property type="component" value="Unassembled WGS sequence"/>
</dbReference>
<gene>
    <name evidence="2" type="ORF">H2O64_18185</name>
</gene>
<protein>
    <submittedName>
        <fullName evidence="2">Acetylxylan esterase</fullName>
    </submittedName>
</protein>
<dbReference type="Pfam" id="PF05448">
    <property type="entry name" value="AXE1"/>
    <property type="match status" value="1"/>
</dbReference>
<evidence type="ECO:0000259" key="1">
    <source>
        <dbReference type="Pfam" id="PF05448"/>
    </source>
</evidence>
<name>A0ABR7QDJ0_9FLAO</name>
<dbReference type="InterPro" id="IPR029058">
    <property type="entry name" value="AB_hydrolase_fold"/>
</dbReference>
<reference evidence="2 3" key="1">
    <citation type="submission" date="2020-07" db="EMBL/GenBank/DDBJ databases">
        <title>Description of Kordia aestuariivivens sp. nov., isolated from a tidal flat.</title>
        <authorList>
            <person name="Park S."/>
            <person name="Yoon J.-H."/>
        </authorList>
    </citation>
    <scope>NUCLEOTIDE SEQUENCE [LARGE SCALE GENOMIC DNA]</scope>
    <source>
        <strain evidence="2 3">YSTF-M3</strain>
    </source>
</reference>
<proteinExistence type="predicted"/>
<organism evidence="2 3">
    <name type="scientific">Kordia aestuariivivens</name>
    <dbReference type="NCBI Taxonomy" id="2759037"/>
    <lineage>
        <taxon>Bacteria</taxon>
        <taxon>Pseudomonadati</taxon>
        <taxon>Bacteroidota</taxon>
        <taxon>Flavobacteriia</taxon>
        <taxon>Flavobacteriales</taxon>
        <taxon>Flavobacteriaceae</taxon>
        <taxon>Kordia</taxon>
    </lineage>
</organism>
<dbReference type="InterPro" id="IPR008391">
    <property type="entry name" value="AXE1_dom"/>
</dbReference>
<dbReference type="SUPFAM" id="SSF53474">
    <property type="entry name" value="alpha/beta-Hydrolases"/>
    <property type="match status" value="1"/>
</dbReference>
<dbReference type="Gene3D" id="3.40.50.1820">
    <property type="entry name" value="alpha/beta hydrolase"/>
    <property type="match status" value="1"/>
</dbReference>
<feature type="domain" description="Acetyl xylan esterase" evidence="1">
    <location>
        <begin position="120"/>
        <end position="210"/>
    </location>
</feature>
<evidence type="ECO:0000313" key="2">
    <source>
        <dbReference type="EMBL" id="MBC8756607.1"/>
    </source>
</evidence>
<accession>A0ABR7QDJ0</accession>
<dbReference type="EMBL" id="JACGWS010000012">
    <property type="protein sequence ID" value="MBC8756607.1"/>
    <property type="molecule type" value="Genomic_DNA"/>
</dbReference>
<comment type="caution">
    <text evidence="2">The sequence shown here is derived from an EMBL/GenBank/DDBJ whole genome shotgun (WGS) entry which is preliminary data.</text>
</comment>